<dbReference type="SUPFAM" id="SSF51445">
    <property type="entry name" value="(Trans)glycosidases"/>
    <property type="match status" value="1"/>
</dbReference>
<dbReference type="Gene3D" id="1.10.10.470">
    <property type="entry name" value="Maltooligosyl trehalose synthase, domain 4"/>
    <property type="match status" value="1"/>
</dbReference>
<dbReference type="EMBL" id="FPCK01000001">
    <property type="protein sequence ID" value="SFV28473.1"/>
    <property type="molecule type" value="Genomic_DNA"/>
</dbReference>
<dbReference type="RefSeq" id="WP_092420526.1">
    <property type="nucleotide sequence ID" value="NZ_FPCK01000001.1"/>
</dbReference>
<dbReference type="PANTHER" id="PTHR10357:SF216">
    <property type="entry name" value="MALTOOLIGOSYL TREHALOSE SYNTHASE-RELATED"/>
    <property type="match status" value="1"/>
</dbReference>
<dbReference type="Pfam" id="PF00128">
    <property type="entry name" value="Alpha-amylase"/>
    <property type="match status" value="1"/>
</dbReference>
<proteinExistence type="predicted"/>
<evidence type="ECO:0000259" key="1">
    <source>
        <dbReference type="SMART" id="SM00642"/>
    </source>
</evidence>
<dbReference type="AlphaFoldDB" id="A0A1I7N1F5"/>
<dbReference type="GO" id="GO:0030980">
    <property type="term" value="P:alpha-glucan catabolic process"/>
    <property type="evidence" value="ECO:0007669"/>
    <property type="project" value="TreeGrafter"/>
</dbReference>
<sequence>MPPRSTYRLQLNADFTLRDAQALVPYLADLGISHVYLSPVLKAQPGSTHGYDTVDHTCINPEIGSLDDFRALAATLRAADMGIVLDFVPNHMGVGGASNELWLDVLRNGPASRYADWFDIDWHPPHPLMDGKLLVPFLGKSYAETLADGDIGLKADGVQLAVWVYGKEKLPVRPDDLSSLLVQHGGVEAIIAAHASPDRLDALISRQHWRLAHYATGADEINYRRFFINSELAGIRIDREEVFDHAHQLIFALIAEGLVDGLRIDHIDGLRDPLAYLQTLRAKAPRPIYLLVEKILAPHEYLRGDWPIDGTTGYEIGAQLTRLLTSAPGEEVVTATYAGFVGPSTPPAEEAYRCKLRVMDNELAAELNALARGSARLAWSVPKTADLTESALRRAWRELVAHLEVYRTYIDAQGVHPRDRRELCRALAKARETQPQIQPAVFDFIEHLLLGSLVGNYDPDTVAEIVGRFQQYTGPAMAKGLEDTALYRYNRLVSLNEVGAHPDRFSLSVAAFHDANRRRLAHHPHCLIGTSTHDTKRGEDIRLIISAIADDPAPWRDALASWQNALGLAAKGIHPNDLYLLFQLLLGGWPISGDIKGFAGRVKGAMSKSLREARERSDWGVNNSDYEERVSALVDACLENQDFLQAFHPVRKFYEEIGRRKSLIETVLKLTIPGVPDIYRGAEDWEQSFVDPDNRRALDFAALQARLAQPHPARDEKLILTQTLLVLRKAHPALFAEGDYAPLDLGPDRIGFQRRHQGQSLTVLADLSPRHASGLGDASSGATIIAGSPDRCFLVSLEGNAPTSPSLETP</sequence>
<dbReference type="SMART" id="SM00642">
    <property type="entry name" value="Aamy"/>
    <property type="match status" value="1"/>
</dbReference>
<dbReference type="GO" id="GO:0047470">
    <property type="term" value="F:(1,4)-alpha-D-glucan 1-alpha-D-glucosylmutase activity"/>
    <property type="evidence" value="ECO:0007669"/>
    <property type="project" value="TreeGrafter"/>
</dbReference>
<gene>
    <name evidence="2" type="ORF">SAMN05216456_0524</name>
</gene>
<dbReference type="InterPro" id="IPR017853">
    <property type="entry name" value="GH"/>
</dbReference>
<feature type="domain" description="Glycosyl hydrolase family 13 catalytic" evidence="1">
    <location>
        <begin position="16"/>
        <end position="728"/>
    </location>
</feature>
<dbReference type="Proteomes" id="UP000199074">
    <property type="component" value="Unassembled WGS sequence"/>
</dbReference>
<dbReference type="Gene3D" id="1.10.150.200">
    <property type="entry name" value="Maltooligosyl trehalose synthase, domain 3"/>
    <property type="match status" value="1"/>
</dbReference>
<dbReference type="InterPro" id="IPR006047">
    <property type="entry name" value="GH13_cat_dom"/>
</dbReference>
<dbReference type="GO" id="GO:0005992">
    <property type="term" value="P:trehalose biosynthetic process"/>
    <property type="evidence" value="ECO:0007669"/>
    <property type="project" value="TreeGrafter"/>
</dbReference>
<keyword evidence="3" id="KW-1185">Reference proteome</keyword>
<dbReference type="STRING" id="429728.SAMN05216456_0524"/>
<protein>
    <submittedName>
        <fullName evidence="2">(1-&gt;4)-alpha-D-glucan 1-alpha-D-glucosylmutase</fullName>
    </submittedName>
</protein>
<accession>A0A1I7N1F5</accession>
<dbReference type="OrthoDB" id="9761577at2"/>
<reference evidence="2 3" key="1">
    <citation type="submission" date="2016-10" db="EMBL/GenBank/DDBJ databases">
        <authorList>
            <person name="de Groot N.N."/>
        </authorList>
    </citation>
    <scope>NUCLEOTIDE SEQUENCE [LARGE SCALE GENOMIC DNA]</scope>
    <source>
        <strain evidence="2 3">IPL20</strain>
    </source>
</reference>
<dbReference type="InterPro" id="IPR013797">
    <property type="entry name" value="Maltooligo_trehalose_synth_4"/>
</dbReference>
<evidence type="ECO:0000313" key="3">
    <source>
        <dbReference type="Proteomes" id="UP000199074"/>
    </source>
</evidence>
<dbReference type="Gene3D" id="3.20.20.80">
    <property type="entry name" value="Glycosidases"/>
    <property type="match status" value="1"/>
</dbReference>
<dbReference type="PANTHER" id="PTHR10357">
    <property type="entry name" value="ALPHA-AMYLASE FAMILY MEMBER"/>
    <property type="match status" value="1"/>
</dbReference>
<organism evidence="2 3">
    <name type="scientific">Devosia crocina</name>
    <dbReference type="NCBI Taxonomy" id="429728"/>
    <lineage>
        <taxon>Bacteria</taxon>
        <taxon>Pseudomonadati</taxon>
        <taxon>Pseudomonadota</taxon>
        <taxon>Alphaproteobacteria</taxon>
        <taxon>Hyphomicrobiales</taxon>
        <taxon>Devosiaceae</taxon>
        <taxon>Devosia</taxon>
    </lineage>
</organism>
<name>A0A1I7N1F5_9HYPH</name>
<dbReference type="NCBIfam" id="TIGR02401">
    <property type="entry name" value="trehalose_TreY"/>
    <property type="match status" value="1"/>
</dbReference>
<dbReference type="CDD" id="cd11336">
    <property type="entry name" value="AmyAc_MTSase"/>
    <property type="match status" value="1"/>
</dbReference>
<dbReference type="InterPro" id="IPR012767">
    <property type="entry name" value="Trehalose_TreY"/>
</dbReference>
<dbReference type="Gene3D" id="3.30.1590.10">
    <property type="entry name" value="Maltooligosyl trehalose synthase, domain 2"/>
    <property type="match status" value="1"/>
</dbReference>
<evidence type="ECO:0000313" key="2">
    <source>
        <dbReference type="EMBL" id="SFV28473.1"/>
    </source>
</evidence>